<sequence length="139" mass="16071">MKIYCLNLKVSYISLQSSGSIGVVVWCGVLASQEISCADANRINEDVEIDVWAHCERRCANIPAKRCDGLYIARIKRGRDRTKMYSVEVIKQNMAQLKIIEEMTLDRRIRCRNSPMKFHWVYYCYLGSFSSNNMMISSL</sequence>
<dbReference type="OrthoDB" id="424543at2759"/>
<dbReference type="Proteomes" id="UP000824120">
    <property type="component" value="Chromosome 11"/>
</dbReference>
<dbReference type="AlphaFoldDB" id="A0A9J5WQF8"/>
<protein>
    <submittedName>
        <fullName evidence="1">Uncharacterized protein</fullName>
    </submittedName>
</protein>
<name>A0A9J5WQF8_SOLCO</name>
<gene>
    <name evidence="1" type="ORF">H5410_058329</name>
</gene>
<dbReference type="EMBL" id="JACXVP010000011">
    <property type="protein sequence ID" value="KAG5578195.1"/>
    <property type="molecule type" value="Genomic_DNA"/>
</dbReference>
<organism evidence="1 2">
    <name type="scientific">Solanum commersonii</name>
    <name type="common">Commerson's wild potato</name>
    <name type="synonym">Commerson's nightshade</name>
    <dbReference type="NCBI Taxonomy" id="4109"/>
    <lineage>
        <taxon>Eukaryota</taxon>
        <taxon>Viridiplantae</taxon>
        <taxon>Streptophyta</taxon>
        <taxon>Embryophyta</taxon>
        <taxon>Tracheophyta</taxon>
        <taxon>Spermatophyta</taxon>
        <taxon>Magnoliopsida</taxon>
        <taxon>eudicotyledons</taxon>
        <taxon>Gunneridae</taxon>
        <taxon>Pentapetalae</taxon>
        <taxon>asterids</taxon>
        <taxon>lamiids</taxon>
        <taxon>Solanales</taxon>
        <taxon>Solanaceae</taxon>
        <taxon>Solanoideae</taxon>
        <taxon>Solaneae</taxon>
        <taxon>Solanum</taxon>
    </lineage>
</organism>
<proteinExistence type="predicted"/>
<evidence type="ECO:0000313" key="1">
    <source>
        <dbReference type="EMBL" id="KAG5578195.1"/>
    </source>
</evidence>
<keyword evidence="2" id="KW-1185">Reference proteome</keyword>
<comment type="caution">
    <text evidence="1">The sequence shown here is derived from an EMBL/GenBank/DDBJ whole genome shotgun (WGS) entry which is preliminary data.</text>
</comment>
<evidence type="ECO:0000313" key="2">
    <source>
        <dbReference type="Proteomes" id="UP000824120"/>
    </source>
</evidence>
<reference evidence="1 2" key="1">
    <citation type="submission" date="2020-09" db="EMBL/GenBank/DDBJ databases">
        <title>De no assembly of potato wild relative species, Solanum commersonii.</title>
        <authorList>
            <person name="Cho K."/>
        </authorList>
    </citation>
    <scope>NUCLEOTIDE SEQUENCE [LARGE SCALE GENOMIC DNA]</scope>
    <source>
        <strain evidence="1">LZ3.2</strain>
        <tissue evidence="1">Leaf</tissue>
    </source>
</reference>
<accession>A0A9J5WQF8</accession>